<evidence type="ECO:0000256" key="8">
    <source>
        <dbReference type="ARBA" id="ARBA00022989"/>
    </source>
</evidence>
<evidence type="ECO:0000313" key="13">
    <source>
        <dbReference type="EMBL" id="ACL62163.1"/>
    </source>
</evidence>
<feature type="domain" description="ABC transmembrane type-1" evidence="12">
    <location>
        <begin position="98"/>
        <end position="302"/>
    </location>
</feature>
<protein>
    <recommendedName>
        <fullName evidence="3 10">Phosphate transport system permease protein PstA</fullName>
    </recommendedName>
</protein>
<dbReference type="eggNOG" id="COG0581">
    <property type="taxonomic scope" value="Bacteria"/>
</dbReference>
<feature type="transmembrane region" description="Helical" evidence="10">
    <location>
        <begin position="285"/>
        <end position="306"/>
    </location>
</feature>
<keyword evidence="7 10" id="KW-0812">Transmembrane</keyword>
<gene>
    <name evidence="13" type="ordered locus">Mnod_7426</name>
</gene>
<keyword evidence="9 10" id="KW-0472">Membrane</keyword>
<dbReference type="PANTHER" id="PTHR42922">
    <property type="entry name" value="PHOSPHATE TRANSPORT SYSTEM PERMEASE PROTEIN PSTA"/>
    <property type="match status" value="1"/>
</dbReference>
<name>B8IN47_METNO</name>
<keyword evidence="4" id="KW-0813">Transport</keyword>
<organism evidence="13 14">
    <name type="scientific">Methylobacterium nodulans (strain LMG 21967 / CNCM I-2342 / ORS 2060)</name>
    <dbReference type="NCBI Taxonomy" id="460265"/>
    <lineage>
        <taxon>Bacteria</taxon>
        <taxon>Pseudomonadati</taxon>
        <taxon>Pseudomonadota</taxon>
        <taxon>Alphaproteobacteria</taxon>
        <taxon>Hyphomicrobiales</taxon>
        <taxon>Methylobacteriaceae</taxon>
        <taxon>Methylobacterium</taxon>
    </lineage>
</organism>
<evidence type="ECO:0000259" key="12">
    <source>
        <dbReference type="PROSITE" id="PS50928"/>
    </source>
</evidence>
<feature type="transmembrane region" description="Helical" evidence="10">
    <location>
        <begin position="166"/>
        <end position="184"/>
    </location>
</feature>
<evidence type="ECO:0000256" key="5">
    <source>
        <dbReference type="ARBA" id="ARBA00022475"/>
    </source>
</evidence>
<keyword evidence="14" id="KW-1185">Reference proteome</keyword>
<dbReference type="Proteomes" id="UP000008207">
    <property type="component" value="Chromosome"/>
</dbReference>
<dbReference type="STRING" id="460265.Mnod_7426"/>
<feature type="region of interest" description="Disordered" evidence="11">
    <location>
        <begin position="1"/>
        <end position="23"/>
    </location>
</feature>
<dbReference type="GO" id="GO:0005886">
    <property type="term" value="C:plasma membrane"/>
    <property type="evidence" value="ECO:0007669"/>
    <property type="project" value="UniProtKB-SubCell"/>
</dbReference>
<dbReference type="KEGG" id="mno:Mnod_7426"/>
<evidence type="ECO:0000256" key="4">
    <source>
        <dbReference type="ARBA" id="ARBA00022448"/>
    </source>
</evidence>
<evidence type="ECO:0000313" key="14">
    <source>
        <dbReference type="Proteomes" id="UP000008207"/>
    </source>
</evidence>
<keyword evidence="6" id="KW-0592">Phosphate transport</keyword>
<dbReference type="HOGENOM" id="CLU_033621_2_0_5"/>
<feature type="transmembrane region" description="Helical" evidence="10">
    <location>
        <begin position="44"/>
        <end position="69"/>
    </location>
</feature>
<dbReference type="NCBIfam" id="TIGR00974">
    <property type="entry name" value="3a0107s02c"/>
    <property type="match status" value="1"/>
</dbReference>
<dbReference type="GO" id="GO:0035435">
    <property type="term" value="P:phosphate ion transmembrane transport"/>
    <property type="evidence" value="ECO:0007669"/>
    <property type="project" value="InterPro"/>
</dbReference>
<evidence type="ECO:0000256" key="3">
    <source>
        <dbReference type="ARBA" id="ARBA00016864"/>
    </source>
</evidence>
<comment type="similarity">
    <text evidence="2 10">Belongs to the binding-protein-dependent transport system permease family. CysTW subfamily.</text>
</comment>
<evidence type="ECO:0000256" key="1">
    <source>
        <dbReference type="ARBA" id="ARBA00004651"/>
    </source>
</evidence>
<dbReference type="InterPro" id="IPR005672">
    <property type="entry name" value="Phosphate_PstA"/>
</dbReference>
<feature type="transmembrane region" description="Helical" evidence="10">
    <location>
        <begin position="135"/>
        <end position="160"/>
    </location>
</feature>
<comment type="subcellular location">
    <subcellularLocation>
        <location evidence="10">Cell inner membrane</location>
        <topology evidence="10">Multi-pass membrane protein</topology>
    </subcellularLocation>
    <subcellularLocation>
        <location evidence="1">Cell membrane</location>
        <topology evidence="1">Multi-pass membrane protein</topology>
    </subcellularLocation>
</comment>
<dbReference type="InterPro" id="IPR000515">
    <property type="entry name" value="MetI-like"/>
</dbReference>
<feature type="transmembrane region" description="Helical" evidence="10">
    <location>
        <begin position="97"/>
        <end position="123"/>
    </location>
</feature>
<dbReference type="Gene3D" id="1.10.3720.10">
    <property type="entry name" value="MetI-like"/>
    <property type="match status" value="1"/>
</dbReference>
<evidence type="ECO:0000256" key="11">
    <source>
        <dbReference type="SAM" id="MobiDB-lite"/>
    </source>
</evidence>
<dbReference type="SUPFAM" id="SSF161098">
    <property type="entry name" value="MetI-like"/>
    <property type="match status" value="1"/>
</dbReference>
<evidence type="ECO:0000256" key="6">
    <source>
        <dbReference type="ARBA" id="ARBA00022592"/>
    </source>
</evidence>
<sequence length="312" mass="32198">MDARTTLAPAGRSSAGEAPAGHGAAPAVQAWGRVRAGRRTADRLLVVLCTVATVLGAIVLGSILVMLIVEGLRGFSPALFTEVTPGPGSQGGGIANAILGSLIMTLIGIVVATPIGVLAGTYLAEYGRTSKLADLIRFLNDILLSAPSILIGLFVYTVMVRTMGGYSGWAGGVALAIIATPVIVRTTEDMLRLVPSSLREAGAALGAPASIVIRAVSWKAAQAGIVTGILLALARIAGETAPLLFTALNNNSWFSANLMGGIANLPVMIYQFALSPYENWRQLAWAGALLITITILGLSIVARVFLQGGKSR</sequence>
<keyword evidence="5 10" id="KW-1003">Cell membrane</keyword>
<dbReference type="Pfam" id="PF00528">
    <property type="entry name" value="BPD_transp_1"/>
    <property type="match status" value="1"/>
</dbReference>
<dbReference type="GO" id="GO:0005315">
    <property type="term" value="F:phosphate transmembrane transporter activity"/>
    <property type="evidence" value="ECO:0007669"/>
    <property type="project" value="InterPro"/>
</dbReference>
<proteinExistence type="inferred from homology"/>
<dbReference type="PROSITE" id="PS50928">
    <property type="entry name" value="ABC_TM1"/>
    <property type="match status" value="1"/>
</dbReference>
<evidence type="ECO:0000256" key="9">
    <source>
        <dbReference type="ARBA" id="ARBA00023136"/>
    </source>
</evidence>
<dbReference type="RefSeq" id="WP_015933721.1">
    <property type="nucleotide sequence ID" value="NC_011894.1"/>
</dbReference>
<evidence type="ECO:0000256" key="10">
    <source>
        <dbReference type="RuleBase" id="RU363043"/>
    </source>
</evidence>
<accession>B8IN47</accession>
<reference evidence="13 14" key="1">
    <citation type="submission" date="2009-01" db="EMBL/GenBank/DDBJ databases">
        <title>Complete sequence of chromosome of Methylobacterium nodulans ORS 2060.</title>
        <authorList>
            <consortium name="US DOE Joint Genome Institute"/>
            <person name="Lucas S."/>
            <person name="Copeland A."/>
            <person name="Lapidus A."/>
            <person name="Glavina del Rio T."/>
            <person name="Dalin E."/>
            <person name="Tice H."/>
            <person name="Bruce D."/>
            <person name="Goodwin L."/>
            <person name="Pitluck S."/>
            <person name="Sims D."/>
            <person name="Brettin T."/>
            <person name="Detter J.C."/>
            <person name="Han C."/>
            <person name="Larimer F."/>
            <person name="Land M."/>
            <person name="Hauser L."/>
            <person name="Kyrpides N."/>
            <person name="Ivanova N."/>
            <person name="Marx C.J."/>
            <person name="Richardson P."/>
        </authorList>
    </citation>
    <scope>NUCLEOTIDE SEQUENCE [LARGE SCALE GENOMIC DNA]</scope>
    <source>
        <strain evidence="14">LMG 21967 / CNCM I-2342 / ORS 2060</strain>
    </source>
</reference>
<evidence type="ECO:0000256" key="7">
    <source>
        <dbReference type="ARBA" id="ARBA00022692"/>
    </source>
</evidence>
<dbReference type="InterPro" id="IPR035906">
    <property type="entry name" value="MetI-like_sf"/>
</dbReference>
<dbReference type="AlphaFoldDB" id="B8IN47"/>
<evidence type="ECO:0000256" key="2">
    <source>
        <dbReference type="ARBA" id="ARBA00007069"/>
    </source>
</evidence>
<dbReference type="EMBL" id="CP001349">
    <property type="protein sequence ID" value="ACL62163.1"/>
    <property type="molecule type" value="Genomic_DNA"/>
</dbReference>
<dbReference type="InterPro" id="IPR051408">
    <property type="entry name" value="Phosphate_transprt_permease"/>
</dbReference>
<dbReference type="CDD" id="cd06261">
    <property type="entry name" value="TM_PBP2"/>
    <property type="match status" value="1"/>
</dbReference>
<feature type="transmembrane region" description="Helical" evidence="10">
    <location>
        <begin position="253"/>
        <end position="273"/>
    </location>
</feature>
<keyword evidence="8 10" id="KW-1133">Transmembrane helix</keyword>
<dbReference type="PANTHER" id="PTHR42922:SF1">
    <property type="entry name" value="PHOSPHATE TRANSPORT SYSTEM PERMEASE PROTEIN PSTA"/>
    <property type="match status" value="1"/>
</dbReference>